<evidence type="ECO:0000313" key="3">
    <source>
        <dbReference type="Proteomes" id="UP000186469"/>
    </source>
</evidence>
<proteinExistence type="predicted"/>
<feature type="transmembrane region" description="Helical" evidence="1">
    <location>
        <begin position="6"/>
        <end position="27"/>
    </location>
</feature>
<reference evidence="2 3" key="1">
    <citation type="submission" date="2016-12" db="EMBL/GenBank/DDBJ databases">
        <authorList>
            <person name="Song W.-J."/>
            <person name="Kurnit D.M."/>
        </authorList>
    </citation>
    <scope>NUCLEOTIDE SEQUENCE [LARGE SCALE GENOMIC DNA]</scope>
    <source>
        <strain evidence="2 3">DSM 11393</strain>
    </source>
</reference>
<dbReference type="STRING" id="1121455.SAMN02745728_01853"/>
<dbReference type="OrthoDB" id="5471239at2"/>
<evidence type="ECO:0008006" key="4">
    <source>
        <dbReference type="Google" id="ProtNLM"/>
    </source>
</evidence>
<sequence length="140" mass="16050">MQPIVWLLALVSVMELLLLFLILMFFWRLRRSETALSNLQANQEDMLIRLAENASLEQELVNSFAARQQELRHLDGLLQVRAEELKRLLDQATNLTRSPQFLREVIRKGHQQGKSPMELARATGLSLDEVELLLSDGELG</sequence>
<organism evidence="2 3">
    <name type="scientific">Desulfovibrio litoralis DSM 11393</name>
    <dbReference type="NCBI Taxonomy" id="1121455"/>
    <lineage>
        <taxon>Bacteria</taxon>
        <taxon>Pseudomonadati</taxon>
        <taxon>Thermodesulfobacteriota</taxon>
        <taxon>Desulfovibrionia</taxon>
        <taxon>Desulfovibrionales</taxon>
        <taxon>Desulfovibrionaceae</taxon>
        <taxon>Desulfovibrio</taxon>
    </lineage>
</organism>
<keyword evidence="1" id="KW-1133">Transmembrane helix</keyword>
<evidence type="ECO:0000256" key="1">
    <source>
        <dbReference type="SAM" id="Phobius"/>
    </source>
</evidence>
<keyword evidence="3" id="KW-1185">Reference proteome</keyword>
<dbReference type="RefSeq" id="WP_072697542.1">
    <property type="nucleotide sequence ID" value="NZ_FRDI01000010.1"/>
</dbReference>
<protein>
    <recommendedName>
        <fullName evidence="4">DUF2802 domain-containing protein</fullName>
    </recommendedName>
</protein>
<dbReference type="EMBL" id="FRDI01000010">
    <property type="protein sequence ID" value="SHN68566.1"/>
    <property type="molecule type" value="Genomic_DNA"/>
</dbReference>
<name>A0A1M7TD09_9BACT</name>
<keyword evidence="1" id="KW-0472">Membrane</keyword>
<keyword evidence="1" id="KW-0812">Transmembrane</keyword>
<accession>A0A1M7TD09</accession>
<dbReference type="AlphaFoldDB" id="A0A1M7TD09"/>
<dbReference type="Proteomes" id="UP000186469">
    <property type="component" value="Unassembled WGS sequence"/>
</dbReference>
<evidence type="ECO:0000313" key="2">
    <source>
        <dbReference type="EMBL" id="SHN68566.1"/>
    </source>
</evidence>
<gene>
    <name evidence="2" type="ORF">SAMN02745728_01853</name>
</gene>